<dbReference type="STRING" id="938405.SAMN02927895_03494"/>
<evidence type="ECO:0000256" key="5">
    <source>
        <dbReference type="ARBA" id="ARBA00022525"/>
    </source>
</evidence>
<feature type="region of interest" description="Disordered" evidence="10">
    <location>
        <begin position="167"/>
        <end position="192"/>
    </location>
</feature>
<gene>
    <name evidence="12" type="ORF">SAMN04487779_10195</name>
</gene>
<proteinExistence type="predicted"/>
<evidence type="ECO:0000313" key="13">
    <source>
        <dbReference type="Proteomes" id="UP000198925"/>
    </source>
</evidence>
<feature type="domain" description="PLD phosphodiesterase" evidence="11">
    <location>
        <begin position="352"/>
        <end position="379"/>
    </location>
</feature>
<dbReference type="EMBL" id="FMZX01000019">
    <property type="protein sequence ID" value="SDE11202.1"/>
    <property type="molecule type" value="Genomic_DNA"/>
</dbReference>
<name>A0A1G7A8R2_9PROT</name>
<dbReference type="SUPFAM" id="SSF56024">
    <property type="entry name" value="Phospholipase D/nuclease"/>
    <property type="match status" value="2"/>
</dbReference>
<dbReference type="CDD" id="cd09140">
    <property type="entry name" value="PLDc_vPLD1_2_like_bac_1"/>
    <property type="match status" value="1"/>
</dbReference>
<evidence type="ECO:0000256" key="1">
    <source>
        <dbReference type="ARBA" id="ARBA00000798"/>
    </source>
</evidence>
<protein>
    <recommendedName>
        <fullName evidence="4">Phospholipase D</fullName>
    </recommendedName>
    <alternativeName>
        <fullName evidence="9">Choline phosphatase</fullName>
    </alternativeName>
</protein>
<dbReference type="RefSeq" id="WP_245704898.1">
    <property type="nucleotide sequence ID" value="NZ_FMZX01000019.1"/>
</dbReference>
<dbReference type="GO" id="GO:0004630">
    <property type="term" value="F:phospholipase D activity"/>
    <property type="evidence" value="ECO:0007669"/>
    <property type="project" value="UniProtKB-EC"/>
</dbReference>
<evidence type="ECO:0000256" key="6">
    <source>
        <dbReference type="ARBA" id="ARBA00022737"/>
    </source>
</evidence>
<evidence type="ECO:0000256" key="4">
    <source>
        <dbReference type="ARBA" id="ARBA00018392"/>
    </source>
</evidence>
<dbReference type="GO" id="GO:0005576">
    <property type="term" value="C:extracellular region"/>
    <property type="evidence" value="ECO:0007669"/>
    <property type="project" value="UniProtKB-SubCell"/>
</dbReference>
<evidence type="ECO:0000259" key="11">
    <source>
        <dbReference type="PROSITE" id="PS50035"/>
    </source>
</evidence>
<dbReference type="InterPro" id="IPR025202">
    <property type="entry name" value="PLD-like_dom"/>
</dbReference>
<dbReference type="Gene3D" id="3.30.870.10">
    <property type="entry name" value="Endonuclease Chain A"/>
    <property type="match status" value="2"/>
</dbReference>
<keyword evidence="13" id="KW-1185">Reference proteome</keyword>
<dbReference type="InterPro" id="IPR015679">
    <property type="entry name" value="PLipase_D_fam"/>
</dbReference>
<keyword evidence="5" id="KW-0964">Secreted</keyword>
<evidence type="ECO:0000256" key="3">
    <source>
        <dbReference type="ARBA" id="ARBA00004613"/>
    </source>
</evidence>
<feature type="compositionally biased region" description="Basic and acidic residues" evidence="10">
    <location>
        <begin position="167"/>
        <end position="178"/>
    </location>
</feature>
<keyword evidence="8" id="KW-0443">Lipid metabolism</keyword>
<evidence type="ECO:0000256" key="8">
    <source>
        <dbReference type="ARBA" id="ARBA00023098"/>
    </source>
</evidence>
<reference evidence="12 13" key="1">
    <citation type="submission" date="2016-10" db="EMBL/GenBank/DDBJ databases">
        <authorList>
            <person name="de Groot N.N."/>
        </authorList>
    </citation>
    <scope>NUCLEOTIDE SEQUENCE [LARGE SCALE GENOMIC DNA]</scope>
    <source>
        <strain evidence="12 13">CPCC 100156</strain>
    </source>
</reference>
<dbReference type="PANTHER" id="PTHR18896">
    <property type="entry name" value="PHOSPHOLIPASE D"/>
    <property type="match status" value="1"/>
</dbReference>
<dbReference type="PANTHER" id="PTHR18896:SF76">
    <property type="entry name" value="PHOSPHOLIPASE"/>
    <property type="match status" value="1"/>
</dbReference>
<dbReference type="Pfam" id="PF13091">
    <property type="entry name" value="PLDc_2"/>
    <property type="match status" value="1"/>
</dbReference>
<dbReference type="PROSITE" id="PS50035">
    <property type="entry name" value="PLD"/>
    <property type="match status" value="2"/>
</dbReference>
<evidence type="ECO:0000256" key="9">
    <source>
        <dbReference type="ARBA" id="ARBA00029594"/>
    </source>
</evidence>
<dbReference type="SMART" id="SM00155">
    <property type="entry name" value="PLDc"/>
    <property type="match status" value="2"/>
</dbReference>
<comment type="function">
    <text evidence="2">Could be a virulence factor.</text>
</comment>
<evidence type="ECO:0000256" key="10">
    <source>
        <dbReference type="SAM" id="MobiDB-lite"/>
    </source>
</evidence>
<keyword evidence="6" id="KW-0677">Repeat</keyword>
<dbReference type="GO" id="GO:0009395">
    <property type="term" value="P:phospholipid catabolic process"/>
    <property type="evidence" value="ECO:0007669"/>
    <property type="project" value="TreeGrafter"/>
</dbReference>
<evidence type="ECO:0000256" key="2">
    <source>
        <dbReference type="ARBA" id="ARBA00003145"/>
    </source>
</evidence>
<evidence type="ECO:0000256" key="7">
    <source>
        <dbReference type="ARBA" id="ARBA00022801"/>
    </source>
</evidence>
<organism evidence="12 13">
    <name type="scientific">Belnapia rosea</name>
    <dbReference type="NCBI Taxonomy" id="938405"/>
    <lineage>
        <taxon>Bacteria</taxon>
        <taxon>Pseudomonadati</taxon>
        <taxon>Pseudomonadota</taxon>
        <taxon>Alphaproteobacteria</taxon>
        <taxon>Acetobacterales</taxon>
        <taxon>Roseomonadaceae</taxon>
        <taxon>Belnapia</taxon>
    </lineage>
</organism>
<evidence type="ECO:0000313" key="12">
    <source>
        <dbReference type="EMBL" id="SDE11202.1"/>
    </source>
</evidence>
<sequence length="495" mass="55463">MNSVRHDMVVPLASVLHPGENCWRIEQASRATVIIDAADYFRAARSAMLAARHRIMLIGWDFDARIELVPGEDTPDMPSRLGDFILWLVRRRPELEIYVLRWDLGAFKALFRGTTLLTLLRWKAHPRITARLDGMHPPAASHHQKIVVLDDCLAFCGGIDMTSARWDTRAHRDDEPNRRTPGGTAEKPWHDATTALEGPVAAALGELARERWRLAGGAALEPVAQRTDCWPTDLPAQFRDIDIGIARTRPEMPECPPIHEIEQLYLDLIATARHCIYAESQYFASRRIAEAIARRLAEPHGPEIVLVNPLSAQGWLEPIAMDSARARLREALRKIDAHQRFRIYHPVTEGGEPIYVHAKVLIVDDRVLRIGSSNMNNRSMRLDTECDVVVDTALPANAGAGPAIIAIRNGLLAEHLGREAEEVAQRIAETGSIIAAIEAMRCEGRTLQPYETPDLTAVEAWLADNEILDPEGPGEMFEPLERRGLFRRFSLLKKS</sequence>
<comment type="subcellular location">
    <subcellularLocation>
        <location evidence="3">Secreted</location>
    </subcellularLocation>
</comment>
<dbReference type="AlphaFoldDB" id="A0A1G7A8R2"/>
<comment type="catalytic activity">
    <reaction evidence="1">
        <text>a 1,2-diacyl-sn-glycero-3-phosphocholine + H2O = a 1,2-diacyl-sn-glycero-3-phosphate + choline + H(+)</text>
        <dbReference type="Rhea" id="RHEA:14445"/>
        <dbReference type="ChEBI" id="CHEBI:15354"/>
        <dbReference type="ChEBI" id="CHEBI:15377"/>
        <dbReference type="ChEBI" id="CHEBI:15378"/>
        <dbReference type="ChEBI" id="CHEBI:57643"/>
        <dbReference type="ChEBI" id="CHEBI:58608"/>
        <dbReference type="EC" id="3.1.4.4"/>
    </reaction>
</comment>
<keyword evidence="7" id="KW-0378">Hydrolase</keyword>
<dbReference type="InterPro" id="IPR001736">
    <property type="entry name" value="PLipase_D/transphosphatidylase"/>
</dbReference>
<accession>A0A1G7A8R2</accession>
<dbReference type="Proteomes" id="UP000198925">
    <property type="component" value="Unassembled WGS sequence"/>
</dbReference>
<feature type="domain" description="PLD phosphodiesterase" evidence="11">
    <location>
        <begin position="138"/>
        <end position="165"/>
    </location>
</feature>
<dbReference type="CDD" id="cd09143">
    <property type="entry name" value="PLDc_vPLD1_2_like_bac_2"/>
    <property type="match status" value="1"/>
</dbReference>